<comment type="subcellular location">
    <subcellularLocation>
        <location evidence="1">Cell inner membrane</location>
        <topology evidence="1">Peripheral membrane protein</topology>
    </subcellularLocation>
</comment>
<dbReference type="InterPro" id="IPR050319">
    <property type="entry name" value="ABC_transp_ATP-bind"/>
</dbReference>
<evidence type="ECO:0000256" key="3">
    <source>
        <dbReference type="ARBA" id="ARBA00022448"/>
    </source>
</evidence>
<evidence type="ECO:0000313" key="8">
    <source>
        <dbReference type="EMBL" id="QDO97528.1"/>
    </source>
</evidence>
<sequence>MIAAVPSTPRHICRLTTSSIPQRRATGFSPACRSPGSAVISWHGSAPPQTRSPSARPGSAEGDDVTAILPQHQHKPTGNANDAVPVVSIEDVKVHFPVARRSTLRAIDGVSLQVFEGEVLGIIGESGSGKSTLGRAIVALQKVTAGRILCDGVDLGRLRGKALRERRRGYQIVFQDPDGALNPRLTILQSVREPIDIERQGTQDERNHRAMACLDQVGLGPDFANRYPHQLSGGQKQRVIIARVLTMRPRVVVCDEAVAALDVSIQAEIINLFAGLQQKLGLTYVFISHDLNIVAHLSSRIAVMYLGVVVELAPVEDLLSKPLHPYTLSLLQSRPDPVPASMRTTQRETLKGEIPSALAPPSGCRFRTRCPRAEKICEDEVPAWDNPEPGRWVACHFAGDHRTKEFS</sequence>
<comment type="similarity">
    <text evidence="2">Belongs to the ABC transporter superfamily.</text>
</comment>
<dbReference type="PROSITE" id="PS50893">
    <property type="entry name" value="ABC_TRANSPORTER_2"/>
    <property type="match status" value="1"/>
</dbReference>
<dbReference type="Proteomes" id="UP000317496">
    <property type="component" value="Chromosome"/>
</dbReference>
<dbReference type="GO" id="GO:0055085">
    <property type="term" value="P:transmembrane transport"/>
    <property type="evidence" value="ECO:0007669"/>
    <property type="project" value="UniProtKB-ARBA"/>
</dbReference>
<dbReference type="Gene3D" id="3.40.50.300">
    <property type="entry name" value="P-loop containing nucleotide triphosphate hydrolases"/>
    <property type="match status" value="1"/>
</dbReference>
<keyword evidence="3" id="KW-0813">Transport</keyword>
<protein>
    <submittedName>
        <fullName evidence="8">ABC transporter ATP-binding protein</fullName>
    </submittedName>
</protein>
<feature type="region of interest" description="Disordered" evidence="6">
    <location>
        <begin position="37"/>
        <end position="63"/>
    </location>
</feature>
<dbReference type="AlphaFoldDB" id="A0A516H180"/>
<dbReference type="InterPro" id="IPR013563">
    <property type="entry name" value="Oligopep_ABC_C"/>
</dbReference>
<accession>A0A516H180</accession>
<dbReference type="PANTHER" id="PTHR43776">
    <property type="entry name" value="TRANSPORT ATP-BINDING PROTEIN"/>
    <property type="match status" value="1"/>
</dbReference>
<dbReference type="KEGG" id="fer:FNB15_09725"/>
<dbReference type="EMBL" id="CP041636">
    <property type="protein sequence ID" value="QDO97528.1"/>
    <property type="molecule type" value="Genomic_DNA"/>
</dbReference>
<evidence type="ECO:0000256" key="5">
    <source>
        <dbReference type="ARBA" id="ARBA00022840"/>
    </source>
</evidence>
<evidence type="ECO:0000313" key="9">
    <source>
        <dbReference type="Proteomes" id="UP000317496"/>
    </source>
</evidence>
<keyword evidence="4" id="KW-0547">Nucleotide-binding</keyword>
<dbReference type="InterPro" id="IPR003593">
    <property type="entry name" value="AAA+_ATPase"/>
</dbReference>
<dbReference type="SUPFAM" id="SSF52540">
    <property type="entry name" value="P-loop containing nucleoside triphosphate hydrolases"/>
    <property type="match status" value="1"/>
</dbReference>
<name>A0A516H180_9PROT</name>
<dbReference type="GO" id="GO:0005886">
    <property type="term" value="C:plasma membrane"/>
    <property type="evidence" value="ECO:0007669"/>
    <property type="project" value="UniProtKB-SubCell"/>
</dbReference>
<reference evidence="8 9" key="1">
    <citation type="submission" date="2019-07" db="EMBL/GenBank/DDBJ databases">
        <title>Genome sequencing for Ferrovibrio sp. K5.</title>
        <authorList>
            <person name="Park S.-J."/>
        </authorList>
    </citation>
    <scope>NUCLEOTIDE SEQUENCE [LARGE SCALE GENOMIC DNA]</scope>
    <source>
        <strain evidence="8 9">K5</strain>
    </source>
</reference>
<dbReference type="OrthoDB" id="37801at2"/>
<dbReference type="GO" id="GO:0015833">
    <property type="term" value="P:peptide transport"/>
    <property type="evidence" value="ECO:0007669"/>
    <property type="project" value="InterPro"/>
</dbReference>
<evidence type="ECO:0000256" key="6">
    <source>
        <dbReference type="SAM" id="MobiDB-lite"/>
    </source>
</evidence>
<dbReference type="CDD" id="cd03257">
    <property type="entry name" value="ABC_NikE_OppD_transporters"/>
    <property type="match status" value="1"/>
</dbReference>
<dbReference type="FunFam" id="3.40.50.300:FF:000016">
    <property type="entry name" value="Oligopeptide ABC transporter ATP-binding component"/>
    <property type="match status" value="1"/>
</dbReference>
<keyword evidence="9" id="KW-1185">Reference proteome</keyword>
<dbReference type="Pfam" id="PF08352">
    <property type="entry name" value="oligo_HPY"/>
    <property type="match status" value="1"/>
</dbReference>
<dbReference type="InterPro" id="IPR017871">
    <property type="entry name" value="ABC_transporter-like_CS"/>
</dbReference>
<dbReference type="PANTHER" id="PTHR43776:SF7">
    <property type="entry name" value="D,D-DIPEPTIDE TRANSPORT ATP-BINDING PROTEIN DDPF-RELATED"/>
    <property type="match status" value="1"/>
</dbReference>
<dbReference type="InterPro" id="IPR003439">
    <property type="entry name" value="ABC_transporter-like_ATP-bd"/>
</dbReference>
<dbReference type="NCBIfam" id="TIGR01727">
    <property type="entry name" value="oligo_HPY"/>
    <property type="match status" value="1"/>
</dbReference>
<evidence type="ECO:0000256" key="1">
    <source>
        <dbReference type="ARBA" id="ARBA00004417"/>
    </source>
</evidence>
<dbReference type="SMART" id="SM00382">
    <property type="entry name" value="AAA"/>
    <property type="match status" value="1"/>
</dbReference>
<evidence type="ECO:0000256" key="4">
    <source>
        <dbReference type="ARBA" id="ARBA00022741"/>
    </source>
</evidence>
<organism evidence="8 9">
    <name type="scientific">Ferrovibrio terrae</name>
    <dbReference type="NCBI Taxonomy" id="2594003"/>
    <lineage>
        <taxon>Bacteria</taxon>
        <taxon>Pseudomonadati</taxon>
        <taxon>Pseudomonadota</taxon>
        <taxon>Alphaproteobacteria</taxon>
        <taxon>Rhodospirillales</taxon>
        <taxon>Rhodospirillaceae</taxon>
        <taxon>Ferrovibrio</taxon>
    </lineage>
</organism>
<proteinExistence type="inferred from homology"/>
<dbReference type="GO" id="GO:0016887">
    <property type="term" value="F:ATP hydrolysis activity"/>
    <property type="evidence" value="ECO:0007669"/>
    <property type="project" value="InterPro"/>
</dbReference>
<dbReference type="InterPro" id="IPR027417">
    <property type="entry name" value="P-loop_NTPase"/>
</dbReference>
<evidence type="ECO:0000259" key="7">
    <source>
        <dbReference type="PROSITE" id="PS50893"/>
    </source>
</evidence>
<dbReference type="PROSITE" id="PS00211">
    <property type="entry name" value="ABC_TRANSPORTER_1"/>
    <property type="match status" value="1"/>
</dbReference>
<keyword evidence="5 8" id="KW-0067">ATP-binding</keyword>
<dbReference type="Pfam" id="PF00005">
    <property type="entry name" value="ABC_tran"/>
    <property type="match status" value="1"/>
</dbReference>
<gene>
    <name evidence="8" type="ORF">FNB15_09725</name>
</gene>
<dbReference type="GO" id="GO:0005524">
    <property type="term" value="F:ATP binding"/>
    <property type="evidence" value="ECO:0007669"/>
    <property type="project" value="UniProtKB-KW"/>
</dbReference>
<evidence type="ECO:0000256" key="2">
    <source>
        <dbReference type="ARBA" id="ARBA00005417"/>
    </source>
</evidence>
<feature type="domain" description="ABC transporter" evidence="7">
    <location>
        <begin position="87"/>
        <end position="331"/>
    </location>
</feature>